<organism evidence="1 2">
    <name type="scientific">Acanthocheilonema viteae</name>
    <name type="common">Filarial nematode worm</name>
    <name type="synonym">Dipetalonema viteae</name>
    <dbReference type="NCBI Taxonomy" id="6277"/>
    <lineage>
        <taxon>Eukaryota</taxon>
        <taxon>Metazoa</taxon>
        <taxon>Ecdysozoa</taxon>
        <taxon>Nematoda</taxon>
        <taxon>Chromadorea</taxon>
        <taxon>Rhabditida</taxon>
        <taxon>Spirurina</taxon>
        <taxon>Spiruromorpha</taxon>
        <taxon>Filarioidea</taxon>
        <taxon>Onchocercidae</taxon>
        <taxon>Acanthocheilonema</taxon>
    </lineage>
</organism>
<dbReference type="EMBL" id="UPTC01000856">
    <property type="protein sequence ID" value="VBB30370.1"/>
    <property type="molecule type" value="Genomic_DNA"/>
</dbReference>
<sequence>MENNPSLKGQGSSGAFNRVHVRVRLITVTPTRAYLLLANKGGGPAVVVYDAMHDTLGSRAQRATHLTL</sequence>
<accession>A0A498SK83</accession>
<proteinExistence type="predicted"/>
<reference evidence="1 2" key="1">
    <citation type="submission" date="2018-08" db="EMBL/GenBank/DDBJ databases">
        <authorList>
            <person name="Laetsch R D."/>
            <person name="Stevens L."/>
            <person name="Kumar S."/>
            <person name="Blaxter L. M."/>
        </authorList>
    </citation>
    <scope>NUCLEOTIDE SEQUENCE [LARGE SCALE GENOMIC DNA]</scope>
</reference>
<dbReference type="Proteomes" id="UP000276991">
    <property type="component" value="Unassembled WGS sequence"/>
</dbReference>
<protein>
    <submittedName>
        <fullName evidence="1">Uncharacterized protein</fullName>
    </submittedName>
</protein>
<dbReference type="AlphaFoldDB" id="A0A498SK83"/>
<evidence type="ECO:0000313" key="1">
    <source>
        <dbReference type="EMBL" id="VBB30370.1"/>
    </source>
</evidence>
<name>A0A498SK83_ACAVI</name>
<gene>
    <name evidence="1" type="ORF">NAV_LOCUS5161</name>
</gene>
<keyword evidence="2" id="KW-1185">Reference proteome</keyword>
<evidence type="ECO:0000313" key="2">
    <source>
        <dbReference type="Proteomes" id="UP000276991"/>
    </source>
</evidence>